<dbReference type="Proteomes" id="UP000178585">
    <property type="component" value="Unassembled WGS sequence"/>
</dbReference>
<evidence type="ECO:0000313" key="2">
    <source>
        <dbReference type="Proteomes" id="UP000178585"/>
    </source>
</evidence>
<dbReference type="AlphaFoldDB" id="A0A1F4XWH6"/>
<protein>
    <recommendedName>
        <fullName evidence="3">BioF2-like acetyltransferase domain-containing protein</fullName>
    </recommendedName>
</protein>
<gene>
    <name evidence="1" type="ORF">A2949_01155</name>
</gene>
<evidence type="ECO:0008006" key="3">
    <source>
        <dbReference type="Google" id="ProtNLM"/>
    </source>
</evidence>
<dbReference type="EMBL" id="MEWZ01000034">
    <property type="protein sequence ID" value="OGC85938.1"/>
    <property type="molecule type" value="Genomic_DNA"/>
</dbReference>
<accession>A0A1F4XWH6</accession>
<reference evidence="1 2" key="1">
    <citation type="journal article" date="2016" name="Nat. Commun.">
        <title>Thousands of microbial genomes shed light on interconnected biogeochemical processes in an aquifer system.</title>
        <authorList>
            <person name="Anantharaman K."/>
            <person name="Brown C.T."/>
            <person name="Hug L.A."/>
            <person name="Sharon I."/>
            <person name="Castelle C.J."/>
            <person name="Probst A.J."/>
            <person name="Thomas B.C."/>
            <person name="Singh A."/>
            <person name="Wilkins M.J."/>
            <person name="Karaoz U."/>
            <person name="Brodie E.L."/>
            <person name="Williams K.H."/>
            <person name="Hubbard S.S."/>
            <person name="Banfield J.F."/>
        </authorList>
    </citation>
    <scope>NUCLEOTIDE SEQUENCE [LARGE SCALE GENOMIC DNA]</scope>
</reference>
<name>A0A1F4XWH6_9BACT</name>
<dbReference type="STRING" id="1797245.A2949_01155"/>
<organism evidence="1 2">
    <name type="scientific">Candidatus Adlerbacteria bacterium RIFCSPLOWO2_01_FULL_54_21b</name>
    <dbReference type="NCBI Taxonomy" id="1797245"/>
    <lineage>
        <taxon>Bacteria</taxon>
        <taxon>Candidatus Adleribacteriota</taxon>
    </lineage>
</organism>
<sequence length="291" mass="33878">MMNFLYGELTEPPKDFSPPETWPEYGLLAEPLGFCARESVGSAPMGVRWSAWPLTFEEYVSDREPDVEESKKGTLARNRWVTWKRISRADIPPGWRIGPKKPWRIDGFHTLSSGDYTGIWHKNARREARLWRERHLDVTHRIEQASFEEFKRAYLMSSTLKKTGMDMLSILERKYALGAREYIELWVVRDIKRTLIVAGTAIINSPSTKSSVRFCPFMLPAARETFASTGLVDYWFELSQQRGVRYQVFTCFWQPGDPKGWKGPAEFKSHFGLKYVAYPPLLYRFVRGKVF</sequence>
<proteinExistence type="predicted"/>
<evidence type="ECO:0000313" key="1">
    <source>
        <dbReference type="EMBL" id="OGC85938.1"/>
    </source>
</evidence>
<comment type="caution">
    <text evidence="1">The sequence shown here is derived from an EMBL/GenBank/DDBJ whole genome shotgun (WGS) entry which is preliminary data.</text>
</comment>
<dbReference type="Gene3D" id="3.40.630.30">
    <property type="match status" value="1"/>
</dbReference>